<evidence type="ECO:0000256" key="1">
    <source>
        <dbReference type="ARBA" id="ARBA00004141"/>
    </source>
</evidence>
<dbReference type="SUPFAM" id="SSF158442">
    <property type="entry name" value="DsbB-like"/>
    <property type="match status" value="1"/>
</dbReference>
<feature type="transmembrane region" description="Helical" evidence="5">
    <location>
        <begin position="89"/>
        <end position="107"/>
    </location>
</feature>
<dbReference type="PIRSF" id="PIRSF033913">
    <property type="entry name" value="S-S_format_DsbB"/>
    <property type="match status" value="1"/>
</dbReference>
<dbReference type="GO" id="GO:0006457">
    <property type="term" value="P:protein folding"/>
    <property type="evidence" value="ECO:0007669"/>
    <property type="project" value="InterPro"/>
</dbReference>
<dbReference type="Proteomes" id="UP000014026">
    <property type="component" value="Unassembled WGS sequence"/>
</dbReference>
<evidence type="ECO:0000313" key="6">
    <source>
        <dbReference type="EMBL" id="ENN89998.1"/>
    </source>
</evidence>
<gene>
    <name evidence="6" type="ORF">m02_11980</name>
</gene>
<dbReference type="InterPro" id="IPR023380">
    <property type="entry name" value="DsbB-like_sf"/>
</dbReference>
<evidence type="ECO:0000256" key="4">
    <source>
        <dbReference type="ARBA" id="ARBA00023136"/>
    </source>
</evidence>
<dbReference type="GO" id="GO:0015035">
    <property type="term" value="F:protein-disulfide reductase activity"/>
    <property type="evidence" value="ECO:0007669"/>
    <property type="project" value="InterPro"/>
</dbReference>
<feature type="transmembrane region" description="Helical" evidence="5">
    <location>
        <begin position="156"/>
        <end position="174"/>
    </location>
</feature>
<evidence type="ECO:0000256" key="5">
    <source>
        <dbReference type="SAM" id="Phobius"/>
    </source>
</evidence>
<dbReference type="Gene3D" id="1.20.1550.10">
    <property type="entry name" value="DsbB-like"/>
    <property type="match status" value="1"/>
</dbReference>
<organism evidence="6 7">
    <name type="scientific">Bartonella bovis m02</name>
    <dbReference type="NCBI Taxonomy" id="1094492"/>
    <lineage>
        <taxon>Bacteria</taxon>
        <taxon>Pseudomonadati</taxon>
        <taxon>Pseudomonadota</taxon>
        <taxon>Alphaproteobacteria</taxon>
        <taxon>Hyphomicrobiales</taxon>
        <taxon>Bartonellaceae</taxon>
        <taxon>Bartonella</taxon>
    </lineage>
</organism>
<accession>N6UID5</accession>
<dbReference type="GO" id="GO:0016020">
    <property type="term" value="C:membrane"/>
    <property type="evidence" value="ECO:0007669"/>
    <property type="project" value="UniProtKB-SubCell"/>
</dbReference>
<dbReference type="AlphaFoldDB" id="N6UID5"/>
<dbReference type="PATRIC" id="fig|1094492.3.peg.1302"/>
<comment type="caution">
    <text evidence="6">The sequence shown here is derived from an EMBL/GenBank/DDBJ whole genome shotgun (WGS) entry which is preliminary data.</text>
</comment>
<keyword evidence="2 5" id="KW-0812">Transmembrane</keyword>
<keyword evidence="3 5" id="KW-1133">Transmembrane helix</keyword>
<dbReference type="STRING" id="1094492.m02_11980"/>
<keyword evidence="4 5" id="KW-0472">Membrane</keyword>
<dbReference type="HOGENOM" id="CLU_098660_0_0_5"/>
<evidence type="ECO:0000313" key="7">
    <source>
        <dbReference type="Proteomes" id="UP000014026"/>
    </source>
</evidence>
<comment type="subcellular location">
    <subcellularLocation>
        <location evidence="1">Membrane</location>
        <topology evidence="1">Multi-pass membrane protein</topology>
    </subcellularLocation>
</comment>
<dbReference type="EMBL" id="AGWB01000036">
    <property type="protein sequence ID" value="ENN89998.1"/>
    <property type="molecule type" value="Genomic_DNA"/>
</dbReference>
<protein>
    <submittedName>
        <fullName evidence="6">Putative disulfide bond formation protein B</fullName>
    </submittedName>
</protein>
<feature type="transmembrane region" description="Helical" evidence="5">
    <location>
        <begin position="26"/>
        <end position="52"/>
    </location>
</feature>
<reference evidence="6 7" key="1">
    <citation type="journal article" date="2013" name="PLoS Genet.">
        <title>A gene transfer agent and a dynamic repertoire of secretion systems hold the keys to the explosive radiation of the emerging pathogen Bartonella.</title>
        <authorList>
            <person name="Guy L."/>
            <person name="Nystedt B."/>
            <person name="Toft C."/>
            <person name="Zaremba-Niedzwiedzka K."/>
            <person name="Berglund E.C."/>
            <person name="Granberg F."/>
            <person name="Naslund K."/>
            <person name="Eriksson A.S."/>
            <person name="Andersson S.G."/>
        </authorList>
    </citation>
    <scope>NUCLEOTIDE SEQUENCE [LARGE SCALE GENOMIC DNA]</scope>
    <source>
        <strain evidence="7">m02</strain>
    </source>
</reference>
<dbReference type="InterPro" id="IPR003752">
    <property type="entry name" value="DiS_bond_form_DsbB/BdbC"/>
</dbReference>
<proteinExistence type="predicted"/>
<dbReference type="Pfam" id="PF02600">
    <property type="entry name" value="DsbB"/>
    <property type="match status" value="1"/>
</dbReference>
<dbReference type="InterPro" id="IPR024199">
    <property type="entry name" value="Uncharacterised_DsbB"/>
</dbReference>
<feature type="transmembrane region" description="Helical" evidence="5">
    <location>
        <begin position="64"/>
        <end position="82"/>
    </location>
</feature>
<dbReference type="RefSeq" id="WP_010702942.1">
    <property type="nucleotide sequence ID" value="NZ_KB915626.1"/>
</dbReference>
<evidence type="ECO:0000256" key="3">
    <source>
        <dbReference type="ARBA" id="ARBA00022989"/>
    </source>
</evidence>
<sequence length="191" mass="21123">MNASLSCQCFIKKHLLHKQSNKEQSLWAFFLAFCLAATLGIALSFEIIGGYLPCHLCLIERLPYYGALPLLVIAGLLAWASFLPSVVRFLFICVFVLMATSLGLAIYHTGVEYHFWPAPAHCSLNTTISTTDINQLFTSLEKPLAPSSCSQVPARFLFLSFAGWNVLASLLYMLTSMYVASKGLLSNDDEK</sequence>
<name>N6UID5_9HYPH</name>
<evidence type="ECO:0000256" key="2">
    <source>
        <dbReference type="ARBA" id="ARBA00022692"/>
    </source>
</evidence>